<dbReference type="InterPro" id="IPR008936">
    <property type="entry name" value="Rho_GTPase_activation_prot"/>
</dbReference>
<feature type="compositionally biased region" description="Basic residues" evidence="1">
    <location>
        <begin position="420"/>
        <end position="430"/>
    </location>
</feature>
<evidence type="ECO:0000259" key="2">
    <source>
        <dbReference type="PROSITE" id="PS50238"/>
    </source>
</evidence>
<dbReference type="Pfam" id="PF00620">
    <property type="entry name" value="RhoGAP"/>
    <property type="match status" value="1"/>
</dbReference>
<feature type="domain" description="Rho-GAP" evidence="2">
    <location>
        <begin position="157"/>
        <end position="350"/>
    </location>
</feature>
<evidence type="ECO:0000313" key="3">
    <source>
        <dbReference type="EMBL" id="KPP71737.1"/>
    </source>
</evidence>
<dbReference type="Gene3D" id="1.10.555.10">
    <property type="entry name" value="Rho GTPase activation protein"/>
    <property type="match status" value="1"/>
</dbReference>
<dbReference type="PROSITE" id="PS50238">
    <property type="entry name" value="RHOGAP"/>
    <property type="match status" value="1"/>
</dbReference>
<sequence>MRTQAGLLPFLAPGTQVFRVQGGVRGFMGSPAIGASVQPVTVPVVDCAPFLCSLKHNRAAAQIREDVKKMVQLPLLRQGRPGARDRRLFGVPLLELKALGLAADGVPWVVGIMVEFLREHDHFLGAVWRNAVKVKLVVLVHRDPRRVALSLPLLLNISLPTAAVDTNDTVKGQRLFQTVSPPAESCSPSEGDLKQEGLFRVNGNVRVAEALRQRFESGEDVNLLQEGDVCVVASLLKQFLRELPEGVVTSNLQAALLQLYQECGEEQCGQALRDLLHGLPDVHYDLLRYLCRFLTQVAEQHQHNRMTALNLATVFGPNVFHVSPGFDGMREQNICNKIMAKLIQGYGDIFENDGGRGDAKEEHRQIITVKEAHESQLAPEDSPRKSATEEPTAVPRKKKGGPPEHSAPPTEPASEDLHSTLKKKKKKKPFHSVIGFPHMNGFKT</sequence>
<evidence type="ECO:0000256" key="1">
    <source>
        <dbReference type="SAM" id="MobiDB-lite"/>
    </source>
</evidence>
<dbReference type="Proteomes" id="UP000034805">
    <property type="component" value="Unassembled WGS sequence"/>
</dbReference>
<name>A0A0N8K0C3_SCLFO</name>
<proteinExistence type="predicted"/>
<accession>A0A0N8K0C3</accession>
<comment type="caution">
    <text evidence="3">The sequence shown here is derived from an EMBL/GenBank/DDBJ whole genome shotgun (WGS) entry which is preliminary data.</text>
</comment>
<protein>
    <recommendedName>
        <fullName evidence="2">Rho-GAP domain-containing protein</fullName>
    </recommendedName>
</protein>
<dbReference type="AlphaFoldDB" id="A0A0N8K0C3"/>
<dbReference type="InterPro" id="IPR000198">
    <property type="entry name" value="RhoGAP_dom"/>
</dbReference>
<dbReference type="PANTHER" id="PTHR15904">
    <property type="entry name" value="FAM13"/>
    <property type="match status" value="1"/>
</dbReference>
<dbReference type="GO" id="GO:0007165">
    <property type="term" value="P:signal transduction"/>
    <property type="evidence" value="ECO:0007669"/>
    <property type="project" value="InterPro"/>
</dbReference>
<feature type="region of interest" description="Disordered" evidence="1">
    <location>
        <begin position="369"/>
        <end position="444"/>
    </location>
</feature>
<gene>
    <name evidence="3" type="ORF">Z043_109326</name>
</gene>
<dbReference type="SUPFAM" id="SSF48350">
    <property type="entry name" value="GTPase activation domain, GAP"/>
    <property type="match status" value="1"/>
</dbReference>
<organism evidence="3 4">
    <name type="scientific">Scleropages formosus</name>
    <name type="common">Asian bonytongue</name>
    <name type="synonym">Osteoglossum formosum</name>
    <dbReference type="NCBI Taxonomy" id="113540"/>
    <lineage>
        <taxon>Eukaryota</taxon>
        <taxon>Metazoa</taxon>
        <taxon>Chordata</taxon>
        <taxon>Craniata</taxon>
        <taxon>Vertebrata</taxon>
        <taxon>Euteleostomi</taxon>
        <taxon>Actinopterygii</taxon>
        <taxon>Neopterygii</taxon>
        <taxon>Teleostei</taxon>
        <taxon>Osteoglossocephala</taxon>
        <taxon>Osteoglossomorpha</taxon>
        <taxon>Osteoglossiformes</taxon>
        <taxon>Osteoglossidae</taxon>
        <taxon>Scleropages</taxon>
    </lineage>
</organism>
<dbReference type="InterPro" id="IPR039102">
    <property type="entry name" value="FAM13"/>
</dbReference>
<reference evidence="3 4" key="1">
    <citation type="submission" date="2015-08" db="EMBL/GenBank/DDBJ databases">
        <title>The genome of the Asian arowana (Scleropages formosus).</title>
        <authorList>
            <person name="Tan M.H."/>
            <person name="Gan H.M."/>
            <person name="Croft L.J."/>
            <person name="Austin C.M."/>
        </authorList>
    </citation>
    <scope>NUCLEOTIDE SEQUENCE [LARGE SCALE GENOMIC DNA]</scope>
    <source>
        <strain evidence="3">Aro1</strain>
    </source>
</reference>
<dbReference type="PANTHER" id="PTHR15904:SF18">
    <property type="entry name" value="PROTEIN FAM13A"/>
    <property type="match status" value="1"/>
</dbReference>
<dbReference type="EMBL" id="JARO02002866">
    <property type="protein sequence ID" value="KPP71737.1"/>
    <property type="molecule type" value="Genomic_DNA"/>
</dbReference>
<dbReference type="SMART" id="SM00324">
    <property type="entry name" value="RhoGAP"/>
    <property type="match status" value="1"/>
</dbReference>
<evidence type="ECO:0000313" key="4">
    <source>
        <dbReference type="Proteomes" id="UP000034805"/>
    </source>
</evidence>